<evidence type="ECO:0008006" key="3">
    <source>
        <dbReference type="Google" id="ProtNLM"/>
    </source>
</evidence>
<organism evidence="1 2">
    <name type="scientific">Mycolicibacterium alvei</name>
    <dbReference type="NCBI Taxonomy" id="67081"/>
    <lineage>
        <taxon>Bacteria</taxon>
        <taxon>Bacillati</taxon>
        <taxon>Actinomycetota</taxon>
        <taxon>Actinomycetes</taxon>
        <taxon>Mycobacteriales</taxon>
        <taxon>Mycobacteriaceae</taxon>
        <taxon>Mycolicibacterium</taxon>
    </lineage>
</organism>
<sequence>MITYDSTLWDTHEDLLDKYEDLKEELSAMSLAYEHPPLLREACEKLDASVEYVKELSPLAAPELDRLREERFRQWEAADRPYWYGEMIEVAYEFNAIRDALLAVIAELEGIAERAGERG</sequence>
<gene>
    <name evidence="1" type="ORF">MALV_01400</name>
</gene>
<dbReference type="RefSeq" id="WP_163660250.1">
    <property type="nucleotide sequence ID" value="NZ_AP022565.1"/>
</dbReference>
<dbReference type="KEGG" id="malv:MALV_01400"/>
<name>A0A6N4UM21_9MYCO</name>
<keyword evidence="2" id="KW-1185">Reference proteome</keyword>
<protein>
    <recommendedName>
        <fullName evidence="3">DUF4298 domain-containing protein</fullName>
    </recommendedName>
</protein>
<reference evidence="1 2" key="1">
    <citation type="journal article" date="2019" name="Emerg. Microbes Infect.">
        <title>Comprehensive subspecies identification of 175 nontuberculous mycobacteria species based on 7547 genomic profiles.</title>
        <authorList>
            <person name="Matsumoto Y."/>
            <person name="Kinjo T."/>
            <person name="Motooka D."/>
            <person name="Nabeya D."/>
            <person name="Jung N."/>
            <person name="Uechi K."/>
            <person name="Horii T."/>
            <person name="Iida T."/>
            <person name="Fujita J."/>
            <person name="Nakamura S."/>
        </authorList>
    </citation>
    <scope>NUCLEOTIDE SEQUENCE [LARGE SCALE GENOMIC DNA]</scope>
    <source>
        <strain evidence="1 2">JCM 12272</strain>
    </source>
</reference>
<evidence type="ECO:0000313" key="1">
    <source>
        <dbReference type="EMBL" id="BBX25015.1"/>
    </source>
</evidence>
<evidence type="ECO:0000313" key="2">
    <source>
        <dbReference type="Proteomes" id="UP000466906"/>
    </source>
</evidence>
<proteinExistence type="predicted"/>
<dbReference type="EMBL" id="AP022565">
    <property type="protein sequence ID" value="BBX25015.1"/>
    <property type="molecule type" value="Genomic_DNA"/>
</dbReference>
<accession>A0A6N4UM21</accession>
<dbReference type="Proteomes" id="UP000466906">
    <property type="component" value="Chromosome"/>
</dbReference>
<dbReference type="AlphaFoldDB" id="A0A6N4UM21"/>